<dbReference type="GeneID" id="20374081"/>
<dbReference type="Pfam" id="PF07690">
    <property type="entry name" value="MFS_1"/>
    <property type="match status" value="1"/>
</dbReference>
<protein>
    <recommendedName>
        <fullName evidence="6">Major facilitator superfamily (MFS) profile domain-containing protein</fullName>
    </recommendedName>
</protein>
<evidence type="ECO:0000259" key="6">
    <source>
        <dbReference type="PROSITE" id="PS50850"/>
    </source>
</evidence>
<evidence type="ECO:0000256" key="4">
    <source>
        <dbReference type="ARBA" id="ARBA00023136"/>
    </source>
</evidence>
<gene>
    <name evidence="7" type="ORF">J056_001129</name>
</gene>
<feature type="transmembrane region" description="Helical" evidence="5">
    <location>
        <begin position="129"/>
        <end position="153"/>
    </location>
</feature>
<feature type="transmembrane region" description="Helical" evidence="5">
    <location>
        <begin position="105"/>
        <end position="123"/>
    </location>
</feature>
<feature type="transmembrane region" description="Helical" evidence="5">
    <location>
        <begin position="270"/>
        <end position="289"/>
    </location>
</feature>
<evidence type="ECO:0000256" key="2">
    <source>
        <dbReference type="ARBA" id="ARBA00022692"/>
    </source>
</evidence>
<organism evidence="7 8">
    <name type="scientific">Wallemia ichthyophaga (strain EXF-994 / CBS 113033)</name>
    <dbReference type="NCBI Taxonomy" id="1299270"/>
    <lineage>
        <taxon>Eukaryota</taxon>
        <taxon>Fungi</taxon>
        <taxon>Dikarya</taxon>
        <taxon>Basidiomycota</taxon>
        <taxon>Wallemiomycotina</taxon>
        <taxon>Wallemiomycetes</taxon>
        <taxon>Wallemiales</taxon>
        <taxon>Wallemiaceae</taxon>
        <taxon>Wallemia</taxon>
    </lineage>
</organism>
<feature type="transmembrane region" description="Helical" evidence="5">
    <location>
        <begin position="309"/>
        <end position="332"/>
    </location>
</feature>
<dbReference type="PANTHER" id="PTHR23502">
    <property type="entry name" value="MAJOR FACILITATOR SUPERFAMILY"/>
    <property type="match status" value="1"/>
</dbReference>
<evidence type="ECO:0000256" key="5">
    <source>
        <dbReference type="SAM" id="Phobius"/>
    </source>
</evidence>
<feature type="domain" description="Major facilitator superfamily (MFS) profile" evidence="6">
    <location>
        <begin position="40"/>
        <end position="470"/>
    </location>
</feature>
<evidence type="ECO:0000256" key="1">
    <source>
        <dbReference type="ARBA" id="ARBA00004141"/>
    </source>
</evidence>
<dbReference type="HOGENOM" id="CLU_008455_11_5_1"/>
<dbReference type="AlphaFoldDB" id="R9ADK2"/>
<feature type="transmembrane region" description="Helical" evidence="5">
    <location>
        <begin position="40"/>
        <end position="62"/>
    </location>
</feature>
<feature type="transmembrane region" description="Helical" evidence="5">
    <location>
        <begin position="411"/>
        <end position="434"/>
    </location>
</feature>
<dbReference type="EMBL" id="KE007236">
    <property type="protein sequence ID" value="EOR00243.1"/>
    <property type="molecule type" value="Genomic_DNA"/>
</dbReference>
<keyword evidence="4 5" id="KW-0472">Membrane</keyword>
<name>R9ADK2_WALI9</name>
<dbReference type="InterPro" id="IPR011701">
    <property type="entry name" value="MFS"/>
</dbReference>
<feature type="transmembrane region" description="Helical" evidence="5">
    <location>
        <begin position="353"/>
        <end position="372"/>
    </location>
</feature>
<sequence length="480" mass="52693">MSFSIPKESLDAEKQHPYILIDSLGDKSPKLWPAWKRWSLTVFTGVIAIASAFTSACTTGIAEDIMAEFNFSDDIDATLCLSLYMLGYVLGPIWGPASEAFGRKYTLISCLWILTLFNIGDALAHTPAALYVCRFFAGFFGGCMIIVVGPLIGDMFTAKDKQLALAIYACCPYLGPSIAPIVSGFIHDSGVGWRWVFWVVTIFCASCALAALVLLPETYEPVLLTREAKRRRKAGDSNCVAPKELTSKGLADTASLIFSKPFIMLAREPMLAALSFYSSFVYGVQYLLFEAFQFVYSAERGGHDMSNGVRGLTFLPLSIGSALAALVTALFFNRRYVKKMEETGEKPPPEIRLEGACLGGVFGVVFFFWFGWTSYPWISPWSPIVASTLWGAAQCMVYLAQVSYINDCYSISAASALSGLVMCRSVFGAVFPLFANKMYGSIGPRWACTILGVVQIILAFVPWVLIWKGPAFRARSKFGE</sequence>
<feature type="transmembrane region" description="Helical" evidence="5">
    <location>
        <begin position="192"/>
        <end position="215"/>
    </location>
</feature>
<feature type="transmembrane region" description="Helical" evidence="5">
    <location>
        <begin position="74"/>
        <end position="93"/>
    </location>
</feature>
<dbReference type="InterPro" id="IPR020846">
    <property type="entry name" value="MFS_dom"/>
</dbReference>
<dbReference type="InterPro" id="IPR036259">
    <property type="entry name" value="MFS_trans_sf"/>
</dbReference>
<proteinExistence type="predicted"/>
<reference evidence="8" key="1">
    <citation type="journal article" date="2013" name="BMC Genomics">
        <title>Genome and transcriptome sequencing of the halophilic fungus Wallemia ichthyophaga: haloadaptations present and absent.</title>
        <authorList>
            <person name="Zajc J."/>
            <person name="Liu Y."/>
            <person name="Dai W."/>
            <person name="Yang Z."/>
            <person name="Hu J."/>
            <person name="Gostincar C."/>
            <person name="Gunde-Cimerman N."/>
        </authorList>
    </citation>
    <scope>NUCLEOTIDE SEQUENCE [LARGE SCALE GENOMIC DNA]</scope>
    <source>
        <strain evidence="8">EXF-994 / CBS 113033</strain>
    </source>
</reference>
<comment type="subcellular location">
    <subcellularLocation>
        <location evidence="1">Membrane</location>
        <topology evidence="1">Multi-pass membrane protein</topology>
    </subcellularLocation>
</comment>
<accession>R9ADK2</accession>
<feature type="transmembrane region" description="Helical" evidence="5">
    <location>
        <begin position="446"/>
        <end position="467"/>
    </location>
</feature>
<dbReference type="SUPFAM" id="SSF103473">
    <property type="entry name" value="MFS general substrate transporter"/>
    <property type="match status" value="1"/>
</dbReference>
<evidence type="ECO:0000256" key="3">
    <source>
        <dbReference type="ARBA" id="ARBA00022989"/>
    </source>
</evidence>
<keyword evidence="3 5" id="KW-1133">Transmembrane helix</keyword>
<dbReference type="Gene3D" id="1.20.1250.20">
    <property type="entry name" value="MFS general substrate transporter like domains"/>
    <property type="match status" value="1"/>
</dbReference>
<evidence type="ECO:0000313" key="7">
    <source>
        <dbReference type="EMBL" id="EOR00243.1"/>
    </source>
</evidence>
<dbReference type="RefSeq" id="XP_009269032.1">
    <property type="nucleotide sequence ID" value="XM_009270757.1"/>
</dbReference>
<feature type="transmembrane region" description="Helical" evidence="5">
    <location>
        <begin position="378"/>
        <end position="399"/>
    </location>
</feature>
<dbReference type="PROSITE" id="PS50850">
    <property type="entry name" value="MFS"/>
    <property type="match status" value="1"/>
</dbReference>
<feature type="transmembrane region" description="Helical" evidence="5">
    <location>
        <begin position="165"/>
        <end position="186"/>
    </location>
</feature>
<dbReference type="GO" id="GO:0005886">
    <property type="term" value="C:plasma membrane"/>
    <property type="evidence" value="ECO:0007669"/>
    <property type="project" value="TreeGrafter"/>
</dbReference>
<keyword evidence="8" id="KW-1185">Reference proteome</keyword>
<dbReference type="KEGG" id="wic:J056_001129"/>
<dbReference type="PANTHER" id="PTHR23502:SF173">
    <property type="entry name" value="MFS-MULTIDRUG-RESISTANCE TRANSPORTER-RELATED"/>
    <property type="match status" value="1"/>
</dbReference>
<keyword evidence="2 5" id="KW-0812">Transmembrane</keyword>
<dbReference type="eggNOG" id="KOG0255">
    <property type="taxonomic scope" value="Eukaryota"/>
</dbReference>
<dbReference type="OMA" id="FIMLARE"/>
<dbReference type="FunFam" id="1.20.1250.20:FF:000011">
    <property type="entry name" value="MFS multidrug transporter, putative"/>
    <property type="match status" value="1"/>
</dbReference>
<dbReference type="OrthoDB" id="6770063at2759"/>
<dbReference type="GO" id="GO:0022857">
    <property type="term" value="F:transmembrane transporter activity"/>
    <property type="evidence" value="ECO:0007669"/>
    <property type="project" value="InterPro"/>
</dbReference>
<evidence type="ECO:0000313" key="8">
    <source>
        <dbReference type="Proteomes" id="UP000014064"/>
    </source>
</evidence>
<dbReference type="Proteomes" id="UP000014064">
    <property type="component" value="Unassembled WGS sequence"/>
</dbReference>